<protein>
    <submittedName>
        <fullName evidence="2">Uncharacterized protein</fullName>
    </submittedName>
</protein>
<sequence>MLSVFIGIMIGFPKKIAQGKLKRASDCGGFGESLHTGGSITSSQHQANLAKLLGRHPTQLELFECTHKHKDQTWVDKRSEQFNVKFKNAKEELSQKAAEDGSGVQDERDTCARGQNGDFTLPEGAITRARAKKLKESFRNLATLIHEEMYQLLAKEEKIKPIGLNVEKPKRCLEIHWA</sequence>
<dbReference type="EMBL" id="JASCZI010064005">
    <property type="protein sequence ID" value="MED6141530.1"/>
    <property type="molecule type" value="Genomic_DNA"/>
</dbReference>
<feature type="region of interest" description="Disordered" evidence="1">
    <location>
        <begin position="95"/>
        <end position="118"/>
    </location>
</feature>
<evidence type="ECO:0000313" key="2">
    <source>
        <dbReference type="EMBL" id="MED6141530.1"/>
    </source>
</evidence>
<dbReference type="Proteomes" id="UP001341840">
    <property type="component" value="Unassembled WGS sequence"/>
</dbReference>
<comment type="caution">
    <text evidence="2">The sequence shown here is derived from an EMBL/GenBank/DDBJ whole genome shotgun (WGS) entry which is preliminary data.</text>
</comment>
<name>A0ABU6SZJ0_9FABA</name>
<accession>A0ABU6SZJ0</accession>
<proteinExistence type="predicted"/>
<dbReference type="Pfam" id="PF03004">
    <property type="entry name" value="Transposase_24"/>
    <property type="match status" value="1"/>
</dbReference>
<dbReference type="InterPro" id="IPR004252">
    <property type="entry name" value="Probable_transposase_24"/>
</dbReference>
<reference evidence="2 3" key="1">
    <citation type="journal article" date="2023" name="Plants (Basel)">
        <title>Bridging the Gap: Combining Genomics and Transcriptomics Approaches to Understand Stylosanthes scabra, an Orphan Legume from the Brazilian Caatinga.</title>
        <authorList>
            <person name="Ferreira-Neto J.R.C."/>
            <person name="da Silva M.D."/>
            <person name="Binneck E."/>
            <person name="de Melo N.F."/>
            <person name="da Silva R.H."/>
            <person name="de Melo A.L.T.M."/>
            <person name="Pandolfi V."/>
            <person name="Bustamante F.O."/>
            <person name="Brasileiro-Vidal A.C."/>
            <person name="Benko-Iseppon A.M."/>
        </authorList>
    </citation>
    <scope>NUCLEOTIDE SEQUENCE [LARGE SCALE GENOMIC DNA]</scope>
    <source>
        <tissue evidence="2">Leaves</tissue>
    </source>
</reference>
<gene>
    <name evidence="2" type="ORF">PIB30_104379</name>
</gene>
<evidence type="ECO:0000256" key="1">
    <source>
        <dbReference type="SAM" id="MobiDB-lite"/>
    </source>
</evidence>
<feature type="compositionally biased region" description="Basic and acidic residues" evidence="1">
    <location>
        <begin position="95"/>
        <end position="111"/>
    </location>
</feature>
<organism evidence="2 3">
    <name type="scientific">Stylosanthes scabra</name>
    <dbReference type="NCBI Taxonomy" id="79078"/>
    <lineage>
        <taxon>Eukaryota</taxon>
        <taxon>Viridiplantae</taxon>
        <taxon>Streptophyta</taxon>
        <taxon>Embryophyta</taxon>
        <taxon>Tracheophyta</taxon>
        <taxon>Spermatophyta</taxon>
        <taxon>Magnoliopsida</taxon>
        <taxon>eudicotyledons</taxon>
        <taxon>Gunneridae</taxon>
        <taxon>Pentapetalae</taxon>
        <taxon>rosids</taxon>
        <taxon>fabids</taxon>
        <taxon>Fabales</taxon>
        <taxon>Fabaceae</taxon>
        <taxon>Papilionoideae</taxon>
        <taxon>50 kb inversion clade</taxon>
        <taxon>dalbergioids sensu lato</taxon>
        <taxon>Dalbergieae</taxon>
        <taxon>Pterocarpus clade</taxon>
        <taxon>Stylosanthes</taxon>
    </lineage>
</organism>
<evidence type="ECO:0000313" key="3">
    <source>
        <dbReference type="Proteomes" id="UP001341840"/>
    </source>
</evidence>
<keyword evidence="3" id="KW-1185">Reference proteome</keyword>